<protein>
    <submittedName>
        <fullName evidence="1">Uncharacterized protein</fullName>
    </submittedName>
</protein>
<dbReference type="PANTHER" id="PTHR47271">
    <property type="entry name" value="ARGININE DEIMINASE"/>
    <property type="match status" value="1"/>
</dbReference>
<dbReference type="GO" id="GO:0019546">
    <property type="term" value="P:L-arginine deiminase pathway"/>
    <property type="evidence" value="ECO:0007669"/>
    <property type="project" value="TreeGrafter"/>
</dbReference>
<dbReference type="RefSeq" id="WP_115774081.1">
    <property type="nucleotide sequence ID" value="NZ_PIOC01000021.1"/>
</dbReference>
<organism evidence="1 2">
    <name type="scientific">Oceanobacillus arenosus</name>
    <dbReference type="NCBI Taxonomy" id="1229153"/>
    <lineage>
        <taxon>Bacteria</taxon>
        <taxon>Bacillati</taxon>
        <taxon>Bacillota</taxon>
        <taxon>Bacilli</taxon>
        <taxon>Bacillales</taxon>
        <taxon>Bacillaceae</taxon>
        <taxon>Oceanobacillus</taxon>
    </lineage>
</organism>
<reference evidence="2" key="1">
    <citation type="submission" date="2017-11" db="EMBL/GenBank/DDBJ databases">
        <authorList>
            <person name="Zhu W."/>
        </authorList>
    </citation>
    <scope>NUCLEOTIDE SEQUENCE [LARGE SCALE GENOMIC DNA]</scope>
    <source>
        <strain evidence="2">CAU 1183</strain>
    </source>
</reference>
<evidence type="ECO:0000313" key="1">
    <source>
        <dbReference type="EMBL" id="RDW17154.1"/>
    </source>
</evidence>
<gene>
    <name evidence="1" type="ORF">CWR48_14615</name>
</gene>
<comment type="caution">
    <text evidence="1">The sequence shown here is derived from an EMBL/GenBank/DDBJ whole genome shotgun (WGS) entry which is preliminary data.</text>
</comment>
<evidence type="ECO:0000313" key="2">
    <source>
        <dbReference type="Proteomes" id="UP000257143"/>
    </source>
</evidence>
<dbReference type="OrthoDB" id="9814070at2"/>
<dbReference type="Gene3D" id="3.75.10.10">
    <property type="entry name" value="L-arginine/glycine Amidinotransferase, Chain A"/>
    <property type="match status" value="1"/>
</dbReference>
<dbReference type="AlphaFoldDB" id="A0A3D8PMD8"/>
<sequence>MKNMTSNESVPTVYCTNEYDRLKQVITVSPQYMKIEEVINNTQQHYLTNNIDTEIAVLQHVNFINTLKANGTEVIQLDATEKLNEQVFTRDIGFTIGSIFFVSSMKEAMRKPEKAVLKEWLKTENIPFQSVNNSSIEGGDVIVDNRNILVGISDRTSRTAITVLQSMLPDYNITPIPLRKDILHLDCVFNIISSDTALIYRPSIDSDMYAQLKQSYRLIEVTEEEQFKMGPNVLSIGDKKIISLPENKRLNQVLMQAGYQIIEIEFSEIIKSGGSFRCCTLPLNRG</sequence>
<dbReference type="Proteomes" id="UP000257143">
    <property type="component" value="Unassembled WGS sequence"/>
</dbReference>
<dbReference type="EMBL" id="PIOC01000021">
    <property type="protein sequence ID" value="RDW17154.1"/>
    <property type="molecule type" value="Genomic_DNA"/>
</dbReference>
<keyword evidence="2" id="KW-1185">Reference proteome</keyword>
<dbReference type="PANTHER" id="PTHR47271:SF2">
    <property type="entry name" value="ARGININE DEIMINASE"/>
    <property type="match status" value="1"/>
</dbReference>
<dbReference type="GO" id="GO:0016990">
    <property type="term" value="F:arginine deiminase activity"/>
    <property type="evidence" value="ECO:0007669"/>
    <property type="project" value="TreeGrafter"/>
</dbReference>
<proteinExistence type="predicted"/>
<dbReference type="Pfam" id="PF19420">
    <property type="entry name" value="DDAH_eukar"/>
    <property type="match status" value="1"/>
</dbReference>
<name>A0A3D8PMD8_9BACI</name>
<accession>A0A3D8PMD8</accession>
<dbReference type="SUPFAM" id="SSF55909">
    <property type="entry name" value="Pentein"/>
    <property type="match status" value="1"/>
</dbReference>